<feature type="region of interest" description="Disordered" evidence="1">
    <location>
        <begin position="22"/>
        <end position="71"/>
    </location>
</feature>
<sequence length="162" mass="18705">MWWKLERALAVMGEVVEEKTSPVAARTRPEIPPISAPPFQFRSPSLSRSDMSPRTPKSPPASRLMTPHEEGHCKRANLPRRSWSLYQTRAPRSMATHHRVTKWKRMVRGIPHTQFRNWSSSPFTSLSFRYPWLVSLIYSKLGLVIPSQISEFNTFLMMGISI</sequence>
<accession>A0AAP0RMX8</accession>
<keyword evidence="3" id="KW-1185">Reference proteome</keyword>
<dbReference type="AlphaFoldDB" id="A0AAP0RMX8"/>
<dbReference type="EMBL" id="JBBPBK010000007">
    <property type="protein sequence ID" value="KAK9280848.1"/>
    <property type="molecule type" value="Genomic_DNA"/>
</dbReference>
<protein>
    <submittedName>
        <fullName evidence="2">Uncharacterized protein</fullName>
    </submittedName>
</protein>
<dbReference type="Proteomes" id="UP001415857">
    <property type="component" value="Unassembled WGS sequence"/>
</dbReference>
<gene>
    <name evidence="2" type="ORF">L1049_003738</name>
</gene>
<proteinExistence type="predicted"/>
<evidence type="ECO:0000313" key="2">
    <source>
        <dbReference type="EMBL" id="KAK9280848.1"/>
    </source>
</evidence>
<evidence type="ECO:0000256" key="1">
    <source>
        <dbReference type="SAM" id="MobiDB-lite"/>
    </source>
</evidence>
<organism evidence="2 3">
    <name type="scientific">Liquidambar formosana</name>
    <name type="common">Formosan gum</name>
    <dbReference type="NCBI Taxonomy" id="63359"/>
    <lineage>
        <taxon>Eukaryota</taxon>
        <taxon>Viridiplantae</taxon>
        <taxon>Streptophyta</taxon>
        <taxon>Embryophyta</taxon>
        <taxon>Tracheophyta</taxon>
        <taxon>Spermatophyta</taxon>
        <taxon>Magnoliopsida</taxon>
        <taxon>eudicotyledons</taxon>
        <taxon>Gunneridae</taxon>
        <taxon>Pentapetalae</taxon>
        <taxon>Saxifragales</taxon>
        <taxon>Altingiaceae</taxon>
        <taxon>Liquidambar</taxon>
    </lineage>
</organism>
<name>A0AAP0RMX8_LIQFO</name>
<feature type="compositionally biased region" description="Polar residues" evidence="1">
    <location>
        <begin position="42"/>
        <end position="52"/>
    </location>
</feature>
<reference evidence="2 3" key="1">
    <citation type="journal article" date="2024" name="Plant J.">
        <title>Genome sequences and population genomics reveal climatic adaptation and genomic divergence between two closely related sweetgum species.</title>
        <authorList>
            <person name="Xu W.Q."/>
            <person name="Ren C.Q."/>
            <person name="Zhang X.Y."/>
            <person name="Comes H.P."/>
            <person name="Liu X.H."/>
            <person name="Li Y.G."/>
            <person name="Kettle C.J."/>
            <person name="Jalonen R."/>
            <person name="Gaisberger H."/>
            <person name="Ma Y.Z."/>
            <person name="Qiu Y.X."/>
        </authorList>
    </citation>
    <scope>NUCLEOTIDE SEQUENCE [LARGE SCALE GENOMIC DNA]</scope>
    <source>
        <strain evidence="2">Hangzhou</strain>
    </source>
</reference>
<comment type="caution">
    <text evidence="2">The sequence shown here is derived from an EMBL/GenBank/DDBJ whole genome shotgun (WGS) entry which is preliminary data.</text>
</comment>
<evidence type="ECO:0000313" key="3">
    <source>
        <dbReference type="Proteomes" id="UP001415857"/>
    </source>
</evidence>